<dbReference type="InterPro" id="IPR008279">
    <property type="entry name" value="PEP-util_enz_mobile_dom"/>
</dbReference>
<feature type="domain" description="PEP-utilising enzyme mobile" evidence="1">
    <location>
        <begin position="716"/>
        <end position="785"/>
    </location>
</feature>
<keyword evidence="4" id="KW-1185">Reference proteome</keyword>
<sequence length="790" mass="87298">MTPIILGTKAQTLRRLRGRLTTAEVADQLTITVGQWRTDRQDCLDALQRTFPGQHVIVRSSAPGEDSPDYSCAGVYTSVPQVDVDSSDAVASAVAAVIASFTHRHGPDVYHFEILIQPMLADVTCSGVAFTRDLVTRAPYLVINYDESGRTDTVTSGTGTIPRIARIHHQARTADLQPPLDQVAATVAELTHLLDRSALDVEFAISRGRLYVLQVRPLPGGERDHRANDARVAEEIARVKATLRLRGRPIHGLFGRHSLYSNMADWNPAEMIGAHPRPLALSLYQKLITREVWREARHRLGYHHPAPHQLMVTLAGRPYVDLRADFNSYLPATLDEALCHKLIDFYLARLAAAPETHDKVEFRICPSALDFDFPQHATALADAGLTASEIDQLRTSLLQLTTNVVHDRDGQLAAMHQRIGQLAARRQQLTASSYDPLSLADALLYDARHLGTMPFAVAVRGTFIATALWRSLRTTGVITQAQHDEFLTGIHTVATEFTTDLAHCQQGGLPLKEFLARYGHLRPGTYDITVPSYAAAPDLYLGSAHTTPARRSLATPGKLPPTTMRDIDWHLARTGFDFTAQTLLDFVRDMQTRREAYKFQFTATISRVLELFTAFGRQHDMDTDCLSYLTVEDLLGCAHSSVTSEDIDRLRALAHARRHTHTAQSLLHLPDVIIEEADADIITNRHLPNFITTRKITAPAVQLARPQLAKNLDLAGQIVLTEHADPGFEFLFCRGIAGLITQYGGAASHMAIRCTETDTPAAIGCGHDTFAHLTHARNITLDCAQQRITA</sequence>
<evidence type="ECO:0000313" key="3">
    <source>
        <dbReference type="EMBL" id="MFC5829501.1"/>
    </source>
</evidence>
<name>A0ABW1CUK6_9ACTN</name>
<dbReference type="Gene3D" id="3.30.1490.20">
    <property type="entry name" value="ATP-grasp fold, A domain"/>
    <property type="match status" value="1"/>
</dbReference>
<dbReference type="RefSeq" id="WP_379518982.1">
    <property type="nucleotide sequence ID" value="NZ_JBHSPA010000045.1"/>
</dbReference>
<evidence type="ECO:0000259" key="2">
    <source>
        <dbReference type="Pfam" id="PF01326"/>
    </source>
</evidence>
<dbReference type="Pfam" id="PF00391">
    <property type="entry name" value="PEP-utilizers"/>
    <property type="match status" value="1"/>
</dbReference>
<accession>A0ABW1CUK6</accession>
<dbReference type="InterPro" id="IPR002192">
    <property type="entry name" value="PPDK_AMP/ATP-bd"/>
</dbReference>
<dbReference type="Gene3D" id="3.50.30.10">
    <property type="entry name" value="Phosphohistidine domain"/>
    <property type="match status" value="1"/>
</dbReference>
<dbReference type="Proteomes" id="UP001596058">
    <property type="component" value="Unassembled WGS sequence"/>
</dbReference>
<dbReference type="PANTHER" id="PTHR43615">
    <property type="entry name" value="PHOSPHOENOLPYRUVATE SYNTHASE-RELATED"/>
    <property type="match status" value="1"/>
</dbReference>
<evidence type="ECO:0000259" key="1">
    <source>
        <dbReference type="Pfam" id="PF00391"/>
    </source>
</evidence>
<dbReference type="NCBIfam" id="NF004508">
    <property type="entry name" value="PRK05849.1"/>
    <property type="match status" value="1"/>
</dbReference>
<dbReference type="EMBL" id="JBHSPA010000045">
    <property type="protein sequence ID" value="MFC5829501.1"/>
    <property type="molecule type" value="Genomic_DNA"/>
</dbReference>
<dbReference type="InterPro" id="IPR013815">
    <property type="entry name" value="ATP_grasp_subdomain_1"/>
</dbReference>
<dbReference type="InterPro" id="IPR036637">
    <property type="entry name" value="Phosphohistidine_dom_sf"/>
</dbReference>
<reference evidence="4" key="1">
    <citation type="journal article" date="2019" name="Int. J. Syst. Evol. Microbiol.">
        <title>The Global Catalogue of Microorganisms (GCM) 10K type strain sequencing project: providing services to taxonomists for standard genome sequencing and annotation.</title>
        <authorList>
            <consortium name="The Broad Institute Genomics Platform"/>
            <consortium name="The Broad Institute Genome Sequencing Center for Infectious Disease"/>
            <person name="Wu L."/>
            <person name="Ma J."/>
        </authorList>
    </citation>
    <scope>NUCLEOTIDE SEQUENCE [LARGE SCALE GENOMIC DNA]</scope>
    <source>
        <strain evidence="4">CCUG 53903</strain>
    </source>
</reference>
<feature type="domain" description="Pyruvate phosphate dikinase AMP/ATP-binding" evidence="2">
    <location>
        <begin position="45"/>
        <end position="137"/>
    </location>
</feature>
<protein>
    <submittedName>
        <fullName evidence="3">PEP/pyruvate-binding domain-containing protein</fullName>
    </submittedName>
</protein>
<comment type="caution">
    <text evidence="3">The sequence shown here is derived from an EMBL/GenBank/DDBJ whole genome shotgun (WGS) entry which is preliminary data.</text>
</comment>
<dbReference type="PANTHER" id="PTHR43615:SF1">
    <property type="entry name" value="PPDK_N DOMAIN-CONTAINING PROTEIN"/>
    <property type="match status" value="1"/>
</dbReference>
<dbReference type="SUPFAM" id="SSF52009">
    <property type="entry name" value="Phosphohistidine domain"/>
    <property type="match status" value="1"/>
</dbReference>
<gene>
    <name evidence="3" type="ORF">ACFPZ3_37045</name>
</gene>
<proteinExistence type="predicted"/>
<dbReference type="Gene3D" id="3.30.470.20">
    <property type="entry name" value="ATP-grasp fold, B domain"/>
    <property type="match status" value="1"/>
</dbReference>
<dbReference type="InterPro" id="IPR051549">
    <property type="entry name" value="PEP_Utilizing_Enz"/>
</dbReference>
<dbReference type="Pfam" id="PF01326">
    <property type="entry name" value="PPDK_N"/>
    <property type="match status" value="1"/>
</dbReference>
<organism evidence="3 4">
    <name type="scientific">Nonomuraea insulae</name>
    <dbReference type="NCBI Taxonomy" id="1616787"/>
    <lineage>
        <taxon>Bacteria</taxon>
        <taxon>Bacillati</taxon>
        <taxon>Actinomycetota</taxon>
        <taxon>Actinomycetes</taxon>
        <taxon>Streptosporangiales</taxon>
        <taxon>Streptosporangiaceae</taxon>
        <taxon>Nonomuraea</taxon>
    </lineage>
</organism>
<dbReference type="SUPFAM" id="SSF56059">
    <property type="entry name" value="Glutathione synthetase ATP-binding domain-like"/>
    <property type="match status" value="1"/>
</dbReference>
<evidence type="ECO:0000313" key="4">
    <source>
        <dbReference type="Proteomes" id="UP001596058"/>
    </source>
</evidence>